<evidence type="ECO:0000256" key="1">
    <source>
        <dbReference type="SAM" id="SignalP"/>
    </source>
</evidence>
<dbReference type="EMBL" id="AP024432">
    <property type="protein sequence ID" value="BCS04990.1"/>
    <property type="molecule type" value="Genomic_DNA"/>
</dbReference>
<dbReference type="RefSeq" id="XP_041548752.1">
    <property type="nucleotide sequence ID" value="XM_041681850.1"/>
</dbReference>
<dbReference type="KEGG" id="aluc:AKAW2_80791A"/>
<dbReference type="Proteomes" id="UP000661280">
    <property type="component" value="Chromosome 8"/>
</dbReference>
<protein>
    <submittedName>
        <fullName evidence="2">Uncharacterized protein</fullName>
    </submittedName>
</protein>
<accession>A0A7R8A5D0</accession>
<gene>
    <name evidence="2" type="ORF">AKAW2_80791A</name>
</gene>
<sequence length="81" mass="9022">MKLFSIISTAFLITAVAATPSINKAENRDVHQGMKREAEDNRNYICPTDESNRCCDICILQSETGWNIPTCCTNCGCTKNF</sequence>
<evidence type="ECO:0000313" key="2">
    <source>
        <dbReference type="EMBL" id="BCS04990.1"/>
    </source>
</evidence>
<reference evidence="2" key="1">
    <citation type="submission" date="2021-01" db="EMBL/GenBank/DDBJ databases">
        <authorList>
            <consortium name="Aspergillus luchuensis mut. kawachii IFO 4304 genome sequencing consortium"/>
            <person name="Kazuki M."/>
            <person name="Futagami T."/>
        </authorList>
    </citation>
    <scope>NUCLEOTIDE SEQUENCE</scope>
    <source>
        <strain evidence="2">IFO 4308</strain>
    </source>
</reference>
<feature type="signal peptide" evidence="1">
    <location>
        <begin position="1"/>
        <end position="18"/>
    </location>
</feature>
<name>A0A7R8A5D0_ASPKA</name>
<dbReference type="GeneID" id="64966311"/>
<feature type="chain" id="PRO_5030739228" evidence="1">
    <location>
        <begin position="19"/>
        <end position="81"/>
    </location>
</feature>
<reference evidence="2" key="2">
    <citation type="submission" date="2021-02" db="EMBL/GenBank/DDBJ databases">
        <title>Aspergillus luchuensis mut. kawachii IFO 4304 genome sequence.</title>
        <authorList>
            <person name="Mori K."/>
            <person name="Kadooka C."/>
            <person name="Goto M."/>
            <person name="Futagami T."/>
        </authorList>
    </citation>
    <scope>NUCLEOTIDE SEQUENCE</scope>
    <source>
        <strain evidence="2">IFO 4308</strain>
    </source>
</reference>
<keyword evidence="1" id="KW-0732">Signal</keyword>
<evidence type="ECO:0000313" key="3">
    <source>
        <dbReference type="Proteomes" id="UP000661280"/>
    </source>
</evidence>
<proteinExistence type="predicted"/>
<organism evidence="2 3">
    <name type="scientific">Aspergillus kawachii</name>
    <name type="common">White koji mold</name>
    <name type="synonym">Aspergillus awamori var. kawachi</name>
    <dbReference type="NCBI Taxonomy" id="1069201"/>
    <lineage>
        <taxon>Eukaryota</taxon>
        <taxon>Fungi</taxon>
        <taxon>Dikarya</taxon>
        <taxon>Ascomycota</taxon>
        <taxon>Pezizomycotina</taxon>
        <taxon>Eurotiomycetes</taxon>
        <taxon>Eurotiomycetidae</taxon>
        <taxon>Eurotiales</taxon>
        <taxon>Aspergillaceae</taxon>
        <taxon>Aspergillus</taxon>
        <taxon>Aspergillus subgen. Circumdati</taxon>
    </lineage>
</organism>
<dbReference type="AlphaFoldDB" id="A0A7R8A5D0"/>
<keyword evidence="3" id="KW-1185">Reference proteome</keyword>